<sequence length="146" mass="14825">MGYASHVALGIADALPGRTVLCLDGDGAALMHLGAFAACARAGRLLHVVLNNDAHESVGDQPTAAPGLRLAAIAGAAGYARVATVRSAGALASTVAEFAGSPRAAFIEVLCRVGHRAGLGRPGMSPRLNREQFSAALRAGRVETTR</sequence>
<dbReference type="SUPFAM" id="SSF52518">
    <property type="entry name" value="Thiamin diphosphate-binding fold (THDP-binding)"/>
    <property type="match status" value="1"/>
</dbReference>
<protein>
    <recommendedName>
        <fullName evidence="4">Thiamine pyrophosphate enzyme TPP-binding domain-containing protein</fullName>
    </recommendedName>
</protein>
<gene>
    <name evidence="5" type="ORF">GALL_448660</name>
</gene>
<keyword evidence="2" id="KW-0786">Thiamine pyrophosphate</keyword>
<reference evidence="5" key="1">
    <citation type="submission" date="2016-10" db="EMBL/GenBank/DDBJ databases">
        <title>Sequence of Gallionella enrichment culture.</title>
        <authorList>
            <person name="Poehlein A."/>
            <person name="Muehling M."/>
            <person name="Daniel R."/>
        </authorList>
    </citation>
    <scope>NUCLEOTIDE SEQUENCE</scope>
</reference>
<comment type="caution">
    <text evidence="5">The sequence shown here is derived from an EMBL/GenBank/DDBJ whole genome shotgun (WGS) entry which is preliminary data.</text>
</comment>
<evidence type="ECO:0000256" key="2">
    <source>
        <dbReference type="ARBA" id="ARBA00023052"/>
    </source>
</evidence>
<dbReference type="Pfam" id="PF02775">
    <property type="entry name" value="TPP_enzyme_C"/>
    <property type="match status" value="1"/>
</dbReference>
<dbReference type="AlphaFoldDB" id="A0A1J5Q0E2"/>
<dbReference type="GO" id="GO:0000287">
    <property type="term" value="F:magnesium ion binding"/>
    <property type="evidence" value="ECO:0007669"/>
    <property type="project" value="InterPro"/>
</dbReference>
<dbReference type="PANTHER" id="PTHR42818">
    <property type="entry name" value="SULFOPYRUVATE DECARBOXYLASE SUBUNIT ALPHA"/>
    <property type="match status" value="1"/>
</dbReference>
<evidence type="ECO:0000256" key="1">
    <source>
        <dbReference type="ARBA" id="ARBA00022793"/>
    </source>
</evidence>
<keyword evidence="1" id="KW-0210">Decarboxylase</keyword>
<evidence type="ECO:0000313" key="5">
    <source>
        <dbReference type="EMBL" id="OIQ73495.1"/>
    </source>
</evidence>
<feature type="domain" description="Thiamine pyrophosphate enzyme TPP-binding" evidence="4">
    <location>
        <begin position="1"/>
        <end position="109"/>
    </location>
</feature>
<evidence type="ECO:0000259" key="4">
    <source>
        <dbReference type="Pfam" id="PF02775"/>
    </source>
</evidence>
<dbReference type="InterPro" id="IPR029061">
    <property type="entry name" value="THDP-binding"/>
</dbReference>
<dbReference type="InterPro" id="IPR011766">
    <property type="entry name" value="TPP_enzyme_TPP-bd"/>
</dbReference>
<dbReference type="GO" id="GO:0030976">
    <property type="term" value="F:thiamine pyrophosphate binding"/>
    <property type="evidence" value="ECO:0007669"/>
    <property type="project" value="InterPro"/>
</dbReference>
<dbReference type="EMBL" id="MLJW01002848">
    <property type="protein sequence ID" value="OIQ73495.1"/>
    <property type="molecule type" value="Genomic_DNA"/>
</dbReference>
<name>A0A1J5Q0E2_9ZZZZ</name>
<proteinExistence type="predicted"/>
<dbReference type="Gene3D" id="3.40.50.970">
    <property type="match status" value="1"/>
</dbReference>
<evidence type="ECO:0000256" key="3">
    <source>
        <dbReference type="ARBA" id="ARBA00023239"/>
    </source>
</evidence>
<organism evidence="5">
    <name type="scientific">mine drainage metagenome</name>
    <dbReference type="NCBI Taxonomy" id="410659"/>
    <lineage>
        <taxon>unclassified sequences</taxon>
        <taxon>metagenomes</taxon>
        <taxon>ecological metagenomes</taxon>
    </lineage>
</organism>
<accession>A0A1J5Q0E2</accession>
<dbReference type="InterPro" id="IPR000399">
    <property type="entry name" value="TPP-bd_CS"/>
</dbReference>
<dbReference type="GO" id="GO:0016831">
    <property type="term" value="F:carboxy-lyase activity"/>
    <property type="evidence" value="ECO:0007669"/>
    <property type="project" value="UniProtKB-KW"/>
</dbReference>
<dbReference type="InterPro" id="IPR051818">
    <property type="entry name" value="TPP_dependent_decarboxylase"/>
</dbReference>
<dbReference type="PROSITE" id="PS00187">
    <property type="entry name" value="TPP_ENZYMES"/>
    <property type="match status" value="1"/>
</dbReference>
<keyword evidence="3" id="KW-0456">Lyase</keyword>
<dbReference type="PANTHER" id="PTHR42818:SF1">
    <property type="entry name" value="SULFOPYRUVATE DECARBOXYLASE"/>
    <property type="match status" value="1"/>
</dbReference>